<sequence length="312" mass="35118">MTPLDSPRPRVGILVLNYHQPEVTASCVRRLLEREPASSRILWIENDAARSRESCQRILQEAGLPWMELTPESPALPPPGTIGVLFNPENLGYAAGNNVGLRLLHRLEVPYAWVLNNDTELLEGTSGSLVEAAEARPGIGAWGMTIEEGDRRFSGGILSREGFASTPILGAAPLESDPMAYVSGCALFLPLPWAAQVGFLPEDYFLYYEDIAFSLELRRRGHPPSAVDSVKVRHQGSLASGSRSPRVEYYTQRNRWLLIQRYFPEALAFQRRRRLYTFQKLLFRGRLDRIRIERAAFADYRAGRFGPTSRAF</sequence>
<dbReference type="PANTHER" id="PTHR43179:SF12">
    <property type="entry name" value="GALACTOFURANOSYLTRANSFERASE GLFT2"/>
    <property type="match status" value="1"/>
</dbReference>
<evidence type="ECO:0000313" key="5">
    <source>
        <dbReference type="Proteomes" id="UP001165089"/>
    </source>
</evidence>
<organism evidence="4 5">
    <name type="scientific">Geothrix rubra</name>
    <dbReference type="NCBI Taxonomy" id="2927977"/>
    <lineage>
        <taxon>Bacteria</taxon>
        <taxon>Pseudomonadati</taxon>
        <taxon>Acidobacteriota</taxon>
        <taxon>Holophagae</taxon>
        <taxon>Holophagales</taxon>
        <taxon>Holophagaceae</taxon>
        <taxon>Geothrix</taxon>
    </lineage>
</organism>
<dbReference type="RefSeq" id="WP_285723097.1">
    <property type="nucleotide sequence ID" value="NZ_BSDD01000001.1"/>
</dbReference>
<protein>
    <submittedName>
        <fullName evidence="4">Glycosyl transferase</fullName>
    </submittedName>
</protein>
<evidence type="ECO:0000256" key="2">
    <source>
        <dbReference type="ARBA" id="ARBA00022676"/>
    </source>
</evidence>
<dbReference type="GO" id="GO:0016740">
    <property type="term" value="F:transferase activity"/>
    <property type="evidence" value="ECO:0007669"/>
    <property type="project" value="UniProtKB-KW"/>
</dbReference>
<evidence type="ECO:0000256" key="1">
    <source>
        <dbReference type="ARBA" id="ARBA00006739"/>
    </source>
</evidence>
<gene>
    <name evidence="4" type="ORF">GETHPA_07600</name>
</gene>
<dbReference type="Proteomes" id="UP001165089">
    <property type="component" value="Unassembled WGS sequence"/>
</dbReference>
<keyword evidence="2" id="KW-0328">Glycosyltransferase</keyword>
<keyword evidence="5" id="KW-1185">Reference proteome</keyword>
<keyword evidence="3 4" id="KW-0808">Transferase</keyword>
<comment type="caution">
    <text evidence="4">The sequence shown here is derived from an EMBL/GenBank/DDBJ whole genome shotgun (WGS) entry which is preliminary data.</text>
</comment>
<proteinExistence type="inferred from homology"/>
<dbReference type="Gene3D" id="3.90.550.10">
    <property type="entry name" value="Spore Coat Polysaccharide Biosynthesis Protein SpsA, Chain A"/>
    <property type="match status" value="1"/>
</dbReference>
<dbReference type="SUPFAM" id="SSF53448">
    <property type="entry name" value="Nucleotide-diphospho-sugar transferases"/>
    <property type="match status" value="1"/>
</dbReference>
<dbReference type="EMBL" id="BSDD01000001">
    <property type="protein sequence ID" value="GLH69227.1"/>
    <property type="molecule type" value="Genomic_DNA"/>
</dbReference>
<reference evidence="4 5" key="1">
    <citation type="journal article" date="2023" name="Antonie Van Leeuwenhoek">
        <title>Mesoterricola silvestris gen. nov., sp. nov., Mesoterricola sediminis sp. nov., Geothrix oryzae sp. nov., Geothrix edaphica sp. nov., Geothrix rubra sp. nov., and Geothrix limicola sp. nov., six novel members of Acidobacteriota isolated from soils.</title>
        <authorList>
            <person name="Itoh H."/>
            <person name="Sugisawa Y."/>
            <person name="Mise K."/>
            <person name="Xu Z."/>
            <person name="Kuniyasu M."/>
            <person name="Ushijima N."/>
            <person name="Kawano K."/>
            <person name="Kobayashi E."/>
            <person name="Shiratori Y."/>
            <person name="Masuda Y."/>
            <person name="Senoo K."/>
        </authorList>
    </citation>
    <scope>NUCLEOTIDE SEQUENCE [LARGE SCALE GENOMIC DNA]</scope>
    <source>
        <strain evidence="4 5">Red803</strain>
    </source>
</reference>
<evidence type="ECO:0000256" key="3">
    <source>
        <dbReference type="ARBA" id="ARBA00022679"/>
    </source>
</evidence>
<dbReference type="InterPro" id="IPR029044">
    <property type="entry name" value="Nucleotide-diphossugar_trans"/>
</dbReference>
<accession>A0ABQ5Q3P8</accession>
<dbReference type="PANTHER" id="PTHR43179">
    <property type="entry name" value="RHAMNOSYLTRANSFERASE WBBL"/>
    <property type="match status" value="1"/>
</dbReference>
<evidence type="ECO:0000313" key="4">
    <source>
        <dbReference type="EMBL" id="GLH69227.1"/>
    </source>
</evidence>
<name>A0ABQ5Q3P8_9BACT</name>
<comment type="similarity">
    <text evidence="1">Belongs to the glycosyltransferase 2 family.</text>
</comment>